<dbReference type="Pfam" id="PF13535">
    <property type="entry name" value="ATP-grasp_4"/>
    <property type="match status" value="1"/>
</dbReference>
<evidence type="ECO:0000256" key="3">
    <source>
        <dbReference type="ARBA" id="ARBA00022840"/>
    </source>
</evidence>
<reference evidence="6 7" key="1">
    <citation type="journal article" date="2018" name="Sci. Rep.">
        <title>Comparative genomics provides insights into the lifestyle and reveals functional heterogeneity of dark septate endophytic fungi.</title>
        <authorList>
            <person name="Knapp D.G."/>
            <person name="Nemeth J.B."/>
            <person name="Barry K."/>
            <person name="Hainaut M."/>
            <person name="Henrissat B."/>
            <person name="Johnson J."/>
            <person name="Kuo A."/>
            <person name="Lim J.H.P."/>
            <person name="Lipzen A."/>
            <person name="Nolan M."/>
            <person name="Ohm R.A."/>
            <person name="Tamas L."/>
            <person name="Grigoriev I.V."/>
            <person name="Spatafora J.W."/>
            <person name="Nagy L.G."/>
            <person name="Kovacs G.M."/>
        </authorList>
    </citation>
    <scope>NUCLEOTIDE SEQUENCE [LARGE SCALE GENOMIC DNA]</scope>
    <source>
        <strain evidence="6 7">DSE2036</strain>
    </source>
</reference>
<dbReference type="Gene3D" id="3.30.470.20">
    <property type="entry name" value="ATP-grasp fold, B domain"/>
    <property type="match status" value="1"/>
</dbReference>
<dbReference type="GO" id="GO:0005524">
    <property type="term" value="F:ATP binding"/>
    <property type="evidence" value="ECO:0007669"/>
    <property type="project" value="UniProtKB-UniRule"/>
</dbReference>
<dbReference type="Proteomes" id="UP000244855">
    <property type="component" value="Unassembled WGS sequence"/>
</dbReference>
<dbReference type="InterPro" id="IPR041472">
    <property type="entry name" value="BL00235/CARNS1_N"/>
</dbReference>
<evidence type="ECO:0000256" key="1">
    <source>
        <dbReference type="ARBA" id="ARBA00022598"/>
    </source>
</evidence>
<dbReference type="Gene3D" id="3.40.50.20">
    <property type="match status" value="1"/>
</dbReference>
<protein>
    <recommendedName>
        <fullName evidence="5">ATP-grasp domain-containing protein</fullName>
    </recommendedName>
</protein>
<dbReference type="InterPro" id="IPR052032">
    <property type="entry name" value="ATP-dep_AA_Ligase"/>
</dbReference>
<proteinExistence type="predicted"/>
<keyword evidence="1" id="KW-0436">Ligase</keyword>
<gene>
    <name evidence="6" type="ORF">DM02DRAFT_596654</name>
</gene>
<organism evidence="6 7">
    <name type="scientific">Periconia macrospinosa</name>
    <dbReference type="NCBI Taxonomy" id="97972"/>
    <lineage>
        <taxon>Eukaryota</taxon>
        <taxon>Fungi</taxon>
        <taxon>Dikarya</taxon>
        <taxon>Ascomycota</taxon>
        <taxon>Pezizomycotina</taxon>
        <taxon>Dothideomycetes</taxon>
        <taxon>Pleosporomycetidae</taxon>
        <taxon>Pleosporales</taxon>
        <taxon>Massarineae</taxon>
        <taxon>Periconiaceae</taxon>
        <taxon>Periconia</taxon>
    </lineage>
</organism>
<dbReference type="SUPFAM" id="SSF56059">
    <property type="entry name" value="Glutathione synthetase ATP-binding domain-like"/>
    <property type="match status" value="1"/>
</dbReference>
<evidence type="ECO:0000256" key="4">
    <source>
        <dbReference type="PROSITE-ProRule" id="PRU00409"/>
    </source>
</evidence>
<sequence>MDQASKPTHYIYWASRTISPNTSQGQHHALRLLHVLLIPSSFSVTPDFHAQYPQVLPLSALHDESDKRTSRPAAYLLDQLAALSSSAATPRLYTFVLPYTSGFIIRSDFLSVRLQMLQSSYEVQSFPEPRGYCPSREVSQFREDVIGMLETAVGVISLEIDQSFDLQNLEHQLQGRLSYPWLSLHSIPERRIALLRGRPNYRVGRSVYSAAKTLGVSLIIIDEDKHWLQADTPRNKQLREAFLTIDMRENSTLPDRIAVAVKSYPAQIDGIFTLSDNYLVAVAQAAEKLGLPTCPSSAYEIAFDKGLTRKLHADPSEFATVKCQEDLLGILSRGDFRPQYPLILKPRTGGWNSQYVRKIRNKEDLFLAVQEICPRYVNGVVIEPYYEGPEIDVNIVMSDGKVIFEEIVDEPPSRGDAAGDVSADFLENGMRSPSMLPRKEQQSIFRSVSKDLLALGFTDGVFHVEARFSQSSMELRDENGLIDLVSTSPTPSEEIRCHLIEINARPPGLRAQILSKLTYGIDYFAIRILSAINDKKRVEAACHSFNLPQFPQGAQSWCQLVHLPVLQKGTAAGITAIQGLLAQLPSVAPYVVEYQCCFEPGETLPDPSEYVDVYGHCIVSSTKGRRHVVSMVDAMLRAYYESGAQKTVALSPIEEKPYKFNGPWESLTDIDSHMAATKEIDFYAFMEK</sequence>
<evidence type="ECO:0000256" key="2">
    <source>
        <dbReference type="ARBA" id="ARBA00022741"/>
    </source>
</evidence>
<dbReference type="GO" id="GO:0046872">
    <property type="term" value="F:metal ion binding"/>
    <property type="evidence" value="ECO:0007669"/>
    <property type="project" value="InterPro"/>
</dbReference>
<accession>A0A2V1DJ81</accession>
<dbReference type="OrthoDB" id="434648at2759"/>
<feature type="domain" description="ATP-grasp" evidence="5">
    <location>
        <begin position="305"/>
        <end position="532"/>
    </location>
</feature>
<dbReference type="PANTHER" id="PTHR43585">
    <property type="entry name" value="FUMIPYRROLE BIOSYNTHESIS PROTEIN C"/>
    <property type="match status" value="1"/>
</dbReference>
<dbReference type="EMBL" id="KZ805423">
    <property type="protein sequence ID" value="PVH97995.1"/>
    <property type="molecule type" value="Genomic_DNA"/>
</dbReference>
<keyword evidence="3 4" id="KW-0067">ATP-binding</keyword>
<dbReference type="PROSITE" id="PS50975">
    <property type="entry name" value="ATP_GRASP"/>
    <property type="match status" value="1"/>
</dbReference>
<dbReference type="GO" id="GO:0016874">
    <property type="term" value="F:ligase activity"/>
    <property type="evidence" value="ECO:0007669"/>
    <property type="project" value="UniProtKB-KW"/>
</dbReference>
<dbReference type="PANTHER" id="PTHR43585:SF2">
    <property type="entry name" value="ATP-GRASP ENZYME FSQD"/>
    <property type="match status" value="1"/>
</dbReference>
<keyword evidence="7" id="KW-1185">Reference proteome</keyword>
<keyword evidence="2 4" id="KW-0547">Nucleotide-binding</keyword>
<evidence type="ECO:0000313" key="6">
    <source>
        <dbReference type="EMBL" id="PVH97995.1"/>
    </source>
</evidence>
<evidence type="ECO:0000313" key="7">
    <source>
        <dbReference type="Proteomes" id="UP000244855"/>
    </source>
</evidence>
<dbReference type="InterPro" id="IPR011761">
    <property type="entry name" value="ATP-grasp"/>
</dbReference>
<dbReference type="Pfam" id="PF18130">
    <property type="entry name" value="ATPgrasp_N"/>
    <property type="match status" value="1"/>
</dbReference>
<evidence type="ECO:0000259" key="5">
    <source>
        <dbReference type="PROSITE" id="PS50975"/>
    </source>
</evidence>
<dbReference type="AlphaFoldDB" id="A0A2V1DJ81"/>
<name>A0A2V1DJ81_9PLEO</name>